<gene>
    <name evidence="3" type="ORF">H9910_05325</name>
</gene>
<accession>A0A9D2RCP4</accession>
<dbReference type="Pfam" id="PF03703">
    <property type="entry name" value="bPH_2"/>
    <property type="match status" value="1"/>
</dbReference>
<evidence type="ECO:0000259" key="2">
    <source>
        <dbReference type="Pfam" id="PF03703"/>
    </source>
</evidence>
<keyword evidence="1" id="KW-1133">Transmembrane helix</keyword>
<dbReference type="EMBL" id="DWUU01000033">
    <property type="protein sequence ID" value="HJD42410.1"/>
    <property type="molecule type" value="Genomic_DNA"/>
</dbReference>
<dbReference type="AlphaFoldDB" id="A0A9D2RCP4"/>
<keyword evidence="1" id="KW-0812">Transmembrane</keyword>
<dbReference type="PANTHER" id="PTHR34473">
    <property type="entry name" value="UPF0699 TRANSMEMBRANE PROTEIN YDBS"/>
    <property type="match status" value="1"/>
</dbReference>
<name>A0A9D2RCP4_9FIRM</name>
<organism evidence="3 4">
    <name type="scientific">Candidatus Mediterraneibacter quadrami</name>
    <dbReference type="NCBI Taxonomy" id="2838684"/>
    <lineage>
        <taxon>Bacteria</taxon>
        <taxon>Bacillati</taxon>
        <taxon>Bacillota</taxon>
        <taxon>Clostridia</taxon>
        <taxon>Lachnospirales</taxon>
        <taxon>Lachnospiraceae</taxon>
        <taxon>Mediterraneibacter</taxon>
    </lineage>
</organism>
<reference evidence="3" key="1">
    <citation type="journal article" date="2021" name="PeerJ">
        <title>Extensive microbial diversity within the chicken gut microbiome revealed by metagenomics and culture.</title>
        <authorList>
            <person name="Gilroy R."/>
            <person name="Ravi A."/>
            <person name="Getino M."/>
            <person name="Pursley I."/>
            <person name="Horton D.L."/>
            <person name="Alikhan N.F."/>
            <person name="Baker D."/>
            <person name="Gharbi K."/>
            <person name="Hall N."/>
            <person name="Watson M."/>
            <person name="Adriaenssens E.M."/>
            <person name="Foster-Nyarko E."/>
            <person name="Jarju S."/>
            <person name="Secka A."/>
            <person name="Antonio M."/>
            <person name="Oren A."/>
            <person name="Chaudhuri R.R."/>
            <person name="La Ragione R."/>
            <person name="Hildebrand F."/>
            <person name="Pallen M.J."/>
        </authorList>
    </citation>
    <scope>NUCLEOTIDE SEQUENCE</scope>
    <source>
        <strain evidence="3">ChiBcec15-3976</strain>
    </source>
</reference>
<sequence>MDEKIIQSTKEYRKLPVRALRCMYTADLVAGLIVLAVIGAVNYFWLFPKDIAVGKWISLALVLLTLADMTVSPYFRYHRYRYSINEECIDVIEGYLFVKRQIVPIERIHKLQTKKGPIDQAFHVAKVIVTTGGGDVTLSFLEEERAEQIADSLRKRINEIVLEQRSADKQRENIQEDGKAYE</sequence>
<feature type="domain" description="YdbS-like PH" evidence="2">
    <location>
        <begin position="77"/>
        <end position="152"/>
    </location>
</feature>
<evidence type="ECO:0000313" key="4">
    <source>
        <dbReference type="Proteomes" id="UP000823909"/>
    </source>
</evidence>
<protein>
    <submittedName>
        <fullName evidence="3">PH domain-containing protein</fullName>
    </submittedName>
</protein>
<dbReference type="PANTHER" id="PTHR34473:SF2">
    <property type="entry name" value="UPF0699 TRANSMEMBRANE PROTEIN YDBT"/>
    <property type="match status" value="1"/>
</dbReference>
<dbReference type="InterPro" id="IPR005182">
    <property type="entry name" value="YdbS-like_PH"/>
</dbReference>
<evidence type="ECO:0000313" key="3">
    <source>
        <dbReference type="EMBL" id="HJD42410.1"/>
    </source>
</evidence>
<feature type="transmembrane region" description="Helical" evidence="1">
    <location>
        <begin position="21"/>
        <end position="44"/>
    </location>
</feature>
<feature type="transmembrane region" description="Helical" evidence="1">
    <location>
        <begin position="56"/>
        <end position="75"/>
    </location>
</feature>
<keyword evidence="1" id="KW-0472">Membrane</keyword>
<comment type="caution">
    <text evidence="3">The sequence shown here is derived from an EMBL/GenBank/DDBJ whole genome shotgun (WGS) entry which is preliminary data.</text>
</comment>
<evidence type="ECO:0000256" key="1">
    <source>
        <dbReference type="SAM" id="Phobius"/>
    </source>
</evidence>
<reference evidence="3" key="2">
    <citation type="submission" date="2021-04" db="EMBL/GenBank/DDBJ databases">
        <authorList>
            <person name="Gilroy R."/>
        </authorList>
    </citation>
    <scope>NUCLEOTIDE SEQUENCE</scope>
    <source>
        <strain evidence="3">ChiBcec15-3976</strain>
    </source>
</reference>
<dbReference type="Proteomes" id="UP000823909">
    <property type="component" value="Unassembled WGS sequence"/>
</dbReference>
<proteinExistence type="predicted"/>